<proteinExistence type="predicted"/>
<dbReference type="SMART" id="SM00229">
    <property type="entry name" value="RasGEFN"/>
    <property type="match status" value="1"/>
</dbReference>
<dbReference type="Gene3D" id="1.20.870.10">
    <property type="entry name" value="Son of sevenless (SoS) protein Chain: S domain 1"/>
    <property type="match status" value="1"/>
</dbReference>
<feature type="region of interest" description="Disordered" evidence="3">
    <location>
        <begin position="171"/>
        <end position="192"/>
    </location>
</feature>
<sequence length="620" mass="71591">MFNILIYVTYENKNIQIINNNNTVAQTSSLPINFRTNLVNNQKNNSLIQPMSLTPIFQNKDRDVPALIKTDSKTAREESVNGEDEESKALAPTEENNKSKENENDNDNAMTTTTKQKTKTKMNMKMTTKKVTKRRLKLTTMTPLLRNQNSMNFSTGLTTIGLASTNANANANANTNTNANATPLAKQKNQNNKQDKSQIVVWYTLPQIVSLITDPNHSKKFQLIVLTHRAFCESKQLLQTLIDRYFVPLPPNLSPAEITHYRQNYLTQVRIRVGAVLIYWLRNHWEEDFANQLELLDIVNGFVKKIKQDPQGQALAINITKLIEKKEISTTISVNVDKRKSEIVGVPRARFESFFCFVFYFIYRFEVTRRRKDVDIVMDVQTVDILTFDVEKAAPCLVQITHESFIQIQPREIFNSIKNKEEAPHVQAMVQRFNDFANWVQREVLSEKRDLKKRVSCVVFFINLAHLLTKMGDFTSGCAVLTGLAANSVYRLKQTESKLTNKQKQIREELKTLYSMNKSYALLRERQKQYLAKPAIPYIGMFKKDLTMLFESPSTKAGGKLLNYSKAKLLGKQIEHMKMFQNNKWNLTCDAMLLRYIRSQLEQPEIEEQQLYKISKRLEP</sequence>
<evidence type="ECO:0000259" key="5">
    <source>
        <dbReference type="PROSITE" id="PS50212"/>
    </source>
</evidence>
<dbReference type="Pfam" id="PF00617">
    <property type="entry name" value="RasGEF"/>
    <property type="match status" value="1"/>
</dbReference>
<evidence type="ECO:0000256" key="3">
    <source>
        <dbReference type="SAM" id="MobiDB-lite"/>
    </source>
</evidence>
<reference evidence="6 7" key="1">
    <citation type="journal article" date="2013" name="Curr. Biol.">
        <title>The Genome of the Foraminiferan Reticulomyxa filosa.</title>
        <authorList>
            <person name="Glockner G."/>
            <person name="Hulsmann N."/>
            <person name="Schleicher M."/>
            <person name="Noegel A.A."/>
            <person name="Eichinger L."/>
            <person name="Gallinger C."/>
            <person name="Pawlowski J."/>
            <person name="Sierra R."/>
            <person name="Euteneuer U."/>
            <person name="Pillet L."/>
            <person name="Moustafa A."/>
            <person name="Platzer M."/>
            <person name="Groth M."/>
            <person name="Szafranski K."/>
            <person name="Schliwa M."/>
        </authorList>
    </citation>
    <scope>NUCLEOTIDE SEQUENCE [LARGE SCALE GENOMIC DNA]</scope>
</reference>
<dbReference type="InterPro" id="IPR000651">
    <property type="entry name" value="Ras-like_Gua-exchang_fac_N"/>
</dbReference>
<dbReference type="SMART" id="SM00147">
    <property type="entry name" value="RasGEF"/>
    <property type="match status" value="1"/>
</dbReference>
<dbReference type="OMA" id="WVEILLE"/>
<dbReference type="GO" id="GO:0005085">
    <property type="term" value="F:guanyl-nucleotide exchange factor activity"/>
    <property type="evidence" value="ECO:0007669"/>
    <property type="project" value="UniProtKB-KW"/>
</dbReference>
<comment type="caution">
    <text evidence="6">The sequence shown here is derived from an EMBL/GenBank/DDBJ whole genome shotgun (WGS) entry which is preliminary data.</text>
</comment>
<keyword evidence="1 2" id="KW-0344">Guanine-nucleotide releasing factor</keyword>
<gene>
    <name evidence="6" type="ORF">RFI_14126</name>
</gene>
<dbReference type="InterPro" id="IPR019804">
    <property type="entry name" value="Ras_G-nucl-exch_fac_CS"/>
</dbReference>
<dbReference type="PANTHER" id="PTHR23113">
    <property type="entry name" value="GUANINE NUCLEOTIDE EXCHANGE FACTOR"/>
    <property type="match status" value="1"/>
</dbReference>
<dbReference type="Gene3D" id="1.10.840.10">
    <property type="entry name" value="Ras guanine-nucleotide exchange factors catalytic domain"/>
    <property type="match status" value="1"/>
</dbReference>
<organism evidence="6 7">
    <name type="scientific">Reticulomyxa filosa</name>
    <dbReference type="NCBI Taxonomy" id="46433"/>
    <lineage>
        <taxon>Eukaryota</taxon>
        <taxon>Sar</taxon>
        <taxon>Rhizaria</taxon>
        <taxon>Retaria</taxon>
        <taxon>Foraminifera</taxon>
        <taxon>Monothalamids</taxon>
        <taxon>Reticulomyxidae</taxon>
        <taxon>Reticulomyxa</taxon>
    </lineage>
</organism>
<dbReference type="EMBL" id="ASPP01010259">
    <property type="protein sequence ID" value="ETO23062.1"/>
    <property type="molecule type" value="Genomic_DNA"/>
</dbReference>
<evidence type="ECO:0000313" key="7">
    <source>
        <dbReference type="Proteomes" id="UP000023152"/>
    </source>
</evidence>
<dbReference type="CDD" id="cd06224">
    <property type="entry name" value="REM"/>
    <property type="match status" value="1"/>
</dbReference>
<dbReference type="GO" id="GO:0007264">
    <property type="term" value="P:small GTPase-mediated signal transduction"/>
    <property type="evidence" value="ECO:0007669"/>
    <property type="project" value="InterPro"/>
</dbReference>
<dbReference type="Proteomes" id="UP000023152">
    <property type="component" value="Unassembled WGS sequence"/>
</dbReference>
<dbReference type="PANTHER" id="PTHR23113:SF99">
    <property type="entry name" value="RASGEF DOMAIN-CONTAINING PROTEIN"/>
    <property type="match status" value="1"/>
</dbReference>
<accession>X6NCL2</accession>
<dbReference type="Pfam" id="PF00618">
    <property type="entry name" value="RasGEF_N"/>
    <property type="match status" value="1"/>
</dbReference>
<evidence type="ECO:0000256" key="2">
    <source>
        <dbReference type="PROSITE-ProRule" id="PRU00168"/>
    </source>
</evidence>
<dbReference type="InterPro" id="IPR001895">
    <property type="entry name" value="RASGEF_cat_dom"/>
</dbReference>
<feature type="compositionally biased region" description="Basic residues" evidence="3">
    <location>
        <begin position="116"/>
        <end position="133"/>
    </location>
</feature>
<dbReference type="SUPFAM" id="SSF48366">
    <property type="entry name" value="Ras GEF"/>
    <property type="match status" value="1"/>
</dbReference>
<feature type="domain" description="N-terminal Ras-GEF" evidence="5">
    <location>
        <begin position="196"/>
        <end position="327"/>
    </location>
</feature>
<keyword evidence="7" id="KW-1185">Reference proteome</keyword>
<evidence type="ECO:0000259" key="4">
    <source>
        <dbReference type="PROSITE" id="PS50009"/>
    </source>
</evidence>
<evidence type="ECO:0000256" key="1">
    <source>
        <dbReference type="ARBA" id="ARBA00022658"/>
    </source>
</evidence>
<dbReference type="PROSITE" id="PS50009">
    <property type="entry name" value="RASGEF_CAT"/>
    <property type="match status" value="1"/>
</dbReference>
<dbReference type="PROSITE" id="PS00720">
    <property type="entry name" value="RASGEF"/>
    <property type="match status" value="1"/>
</dbReference>
<dbReference type="InterPro" id="IPR036964">
    <property type="entry name" value="RASGEF_cat_dom_sf"/>
</dbReference>
<feature type="domain" description="Ras-GEF" evidence="4">
    <location>
        <begin position="389"/>
        <end position="620"/>
    </location>
</feature>
<feature type="region of interest" description="Disordered" evidence="3">
    <location>
        <begin position="71"/>
        <end position="133"/>
    </location>
</feature>
<dbReference type="OrthoDB" id="546434at2759"/>
<name>X6NCL2_RETFI</name>
<dbReference type="PROSITE" id="PS50212">
    <property type="entry name" value="RASGEF_NTER"/>
    <property type="match status" value="1"/>
</dbReference>
<evidence type="ECO:0000313" key="6">
    <source>
        <dbReference type="EMBL" id="ETO23062.1"/>
    </source>
</evidence>
<dbReference type="InterPro" id="IPR008937">
    <property type="entry name" value="Ras-like_GEF"/>
</dbReference>
<dbReference type="InterPro" id="IPR023578">
    <property type="entry name" value="Ras_GEF_dom_sf"/>
</dbReference>
<protein>
    <submittedName>
        <fullName evidence="6">RasGEF domain-containing protein</fullName>
    </submittedName>
</protein>
<dbReference type="AlphaFoldDB" id="X6NCL2"/>